<dbReference type="Gene3D" id="3.30.300.30">
    <property type="match status" value="2"/>
</dbReference>
<proteinExistence type="predicted"/>
<dbReference type="Proteomes" id="UP001431010">
    <property type="component" value="Chromosome"/>
</dbReference>
<dbReference type="PROSITE" id="PS50075">
    <property type="entry name" value="CARRIER"/>
    <property type="match status" value="2"/>
</dbReference>
<dbReference type="NCBIfam" id="TIGR01733">
    <property type="entry name" value="AA-adenyl-dom"/>
    <property type="match status" value="2"/>
</dbReference>
<dbReference type="InterPro" id="IPR020845">
    <property type="entry name" value="AMP-binding_CS"/>
</dbReference>
<evidence type="ECO:0000259" key="4">
    <source>
        <dbReference type="PROSITE" id="PS50075"/>
    </source>
</evidence>
<dbReference type="Pfam" id="PF00501">
    <property type="entry name" value="AMP-binding"/>
    <property type="match status" value="2"/>
</dbReference>
<dbReference type="SUPFAM" id="SSF47336">
    <property type="entry name" value="ACP-like"/>
    <property type="match status" value="2"/>
</dbReference>
<dbReference type="InterPro" id="IPR036736">
    <property type="entry name" value="ACP-like_sf"/>
</dbReference>
<keyword evidence="6" id="KW-1185">Reference proteome</keyword>
<evidence type="ECO:0000313" key="6">
    <source>
        <dbReference type="Proteomes" id="UP001431010"/>
    </source>
</evidence>
<dbReference type="PANTHER" id="PTHR45527:SF1">
    <property type="entry name" value="FATTY ACID SYNTHASE"/>
    <property type="match status" value="1"/>
</dbReference>
<keyword evidence="3" id="KW-0597">Phosphoprotein</keyword>
<dbReference type="RefSeq" id="WP_231322176.1">
    <property type="nucleotide sequence ID" value="NZ_CP088156.1"/>
</dbReference>
<dbReference type="CDD" id="cd19531">
    <property type="entry name" value="LCL_NRPS-like"/>
    <property type="match status" value="1"/>
</dbReference>
<evidence type="ECO:0000313" key="5">
    <source>
        <dbReference type="EMBL" id="UFZ04831.1"/>
    </source>
</evidence>
<dbReference type="SUPFAM" id="SSF52777">
    <property type="entry name" value="CoA-dependent acyltransferases"/>
    <property type="match status" value="4"/>
</dbReference>
<dbReference type="PROSITE" id="PS00012">
    <property type="entry name" value="PHOSPHOPANTETHEINE"/>
    <property type="match status" value="2"/>
</dbReference>
<dbReference type="Gene3D" id="1.10.1200.10">
    <property type="entry name" value="ACP-like"/>
    <property type="match status" value="1"/>
</dbReference>
<keyword evidence="2" id="KW-0596">Phosphopantetheine</keyword>
<dbReference type="InterPro" id="IPR009081">
    <property type="entry name" value="PP-bd_ACP"/>
</dbReference>
<gene>
    <name evidence="5" type="ORF">LQG66_00440</name>
</gene>
<dbReference type="SMART" id="SM00823">
    <property type="entry name" value="PKS_PP"/>
    <property type="match status" value="1"/>
</dbReference>
<dbReference type="InterPro" id="IPR010071">
    <property type="entry name" value="AA_adenyl_dom"/>
</dbReference>
<dbReference type="Gene3D" id="3.40.50.980">
    <property type="match status" value="4"/>
</dbReference>
<dbReference type="PROSITE" id="PS00455">
    <property type="entry name" value="AMP_BINDING"/>
    <property type="match status" value="2"/>
</dbReference>
<dbReference type="PANTHER" id="PTHR45527">
    <property type="entry name" value="NONRIBOSOMAL PEPTIDE SYNTHETASE"/>
    <property type="match status" value="1"/>
</dbReference>
<dbReference type="InterPro" id="IPR006162">
    <property type="entry name" value="Ppantetheine_attach_site"/>
</dbReference>
<feature type="domain" description="Carrier" evidence="4">
    <location>
        <begin position="2095"/>
        <end position="2170"/>
    </location>
</feature>
<reference evidence="5" key="1">
    <citation type="journal article" date="2024" name="Antonie Van Leeuwenhoek">
        <title>Bradyrhizobium ontarionense sp. nov., a novel bacterial symbiont isolated from Aeschynomene indica (Indian jointvetch), harbours photosynthesis, nitrogen fixation and nitrous oxide (N2O) reductase genes.</title>
        <authorList>
            <person name="Bromfield E.S.P."/>
            <person name="Cloutier S."/>
        </authorList>
    </citation>
    <scope>NUCLEOTIDE SEQUENCE</scope>
    <source>
        <strain evidence="5">A19</strain>
    </source>
</reference>
<dbReference type="Pfam" id="PF00668">
    <property type="entry name" value="Condensation"/>
    <property type="match status" value="2"/>
</dbReference>
<dbReference type="Pfam" id="PF13193">
    <property type="entry name" value="AMP-binding_C"/>
    <property type="match status" value="2"/>
</dbReference>
<dbReference type="InterPro" id="IPR023213">
    <property type="entry name" value="CAT-like_dom_sf"/>
</dbReference>
<name>A0ABY3RBX7_9BRAD</name>
<evidence type="ECO:0000256" key="2">
    <source>
        <dbReference type="ARBA" id="ARBA00022450"/>
    </source>
</evidence>
<sequence length="2194" mass="239399">MRRQSTKPSLRDLDPDALQRLALAARERGRSAGKREADTIPVVDRESKLPLSFAQQQLWLLAQLDGSSTNYHIDAVLRVQGRLDIAAWRRSLDRLFARHEALRTVFVVEQGEPHVRLLPPDTPLPLEIHDLRGLPDGARRLRDLLDACRRVPFDLTTGPLIRSSLIRLDEDEHVVLLSLHHIVFDGWSMGVIVRELSALYGAFVTGKGDPLAPLAIQYPDYAAWQRRSLTEERLQRQLAHWTAVLADAPPLLTLPTDRPRSAPRSIAGAAVPVEIDVDLSAEIRRLGLALGATPFVIVLSAWAIVLSRLAGQHDVVVGTPTANRTRPEVEGLIGFFVNMLALRLDGSEAPSMAELIGRVKTAVLAAQDHQDLPFEHLVEVLQPPRQPEYTPIFQVVFAWQSNDLSAFELPGLAVERLSTEQRTVKYDLELDLSESGGRISGKLNYATALFDERSIERNRAYLLAALRAMVADSDQPVHRIDLLSAEERALLLDTWNRTQSSYPSDRCIRELVAEQARRRPSAVALVHDDVQLTYRELESAANRLAHHLVARGAGPDRLVAICQHRGIDAIVSVLAVLRAGAAYLPLDPAYPPQRLREIVADADPILLLCDEEGANTLGAVTCPVVDVRRDASVWAALADDPPDVVARGLTSRHLAYVIYTSGSTGKPKGVMIEHRGLVNLALAQITLFDVGPHSRVVQFASFSFDASVWDIVMALCSGAELHLPGNREHRDASELLNYLSGHRITHATLPPAMLQGRSDLARLAGLEVLVLAGELPRTELIQALPQSLTVFNAYGPTEATVCATAWRRPPGFAGGIVPIGRPIANARIYLLDAEGLPVPRGAAGEIWIGGAGVARGYLNCPDLSAERFAADPFGLSDDARMYRTGDLGRYLADGDIEFLGRNDHQVKIRGFRIELGEIEFRLNGHAGVRDSAVLARRDGPGDVRLVAYVVTSDVAGDAGEWTAQLRADLQACLPDYMVPSAIVRVDALPLTPNGKVDRRALPAPDDQAFSHRAYVPPQGGMEHTLAGLWSELLGIDRVGRNDHFFELGGHSLLVVRLLDRLKRHALSADAHTIFARPVLRDLAASLRHDQATAIPANAITSQTSTITPEMLPLIALTQPEIDRVVGQVPGGIANVQDIYALSPLQEGILFHHLLATEGDPYVLVAQMAFPGRDLLDRYLAAVQEVIDRHDVLRTSFVWDGLSSPAQVVWRRAQLSVTEVELDGDAPAHLQLARRFDPRSCRLDLAQAPLLRFTVASDPQTDRVLVLVLLHHLIGDHSTLQAMHREVETILSGRRHVLSTPVPFRNLVAQTRDAAGHDARQRFFRDMLSDIDAPTAPFGLMEVRSDGDRVSEAKLPLTSALDMRLRAQARRLGVSLASLCHVAWGQVLARSSGRELVVFGTVLFGRMQAGTEIDRSLGLFINTLPLRLDLDGTSVEDSVRAAHARLAGLMRHEHASLAMAQRCSGVAPPTPLFSAILNFRHGQRHEQPAEATLADPLQGIEWLGADERTNYPLMLAVDDDGDGLRLTVQVAAPVAPDRICAMMQQALDQLASALESAPHMPVRQLDVVPADDRARLLNTWNATAVSYADTLCVHRQFEAHVARAPDAIALTHGEETISYGALNARANRLARRLRQGGVGPDVVVGLALERGVTMMVALLAVLKAGGAYLPLDPDYPAERLAYMLSDSGAKLLLTQETLHERFVAVLERSGAEAWLLDTTPGGAIGHAGNLDIAVDPENLAYVIYTSGSTGLPKGVMVRHGAVTNFLATMAEQPGIVREDRVLGLTSLSFDIAVLELWLPLTHGARVVLADRAAAHDPARLKALVARHGVTMIQATPSSWRMLLDHEGRDAWLPNGCRVLSGGEALAPDLALRLTALSREVWNLYGPTETTVWSARYRLDAEHPSPMLGGPIGNTTLYVLDDDLNLAPVGVAGELFIGGEGLARGYWNRAGLSAERSIPDPFGNSGARLYRTGDLARWRSDGVLDHVGRADHQVKIRGHRIELGEIEARLRAQPGVRDSVVVAQELGGSRQLVGYVSGDEALDGADLRTALVSVLPDYMVPSRVMVLPKLPLTPNGKVDRKALPLPDARPTETQRVAPRNPTEAALAAIWAELLHHPDVGVTDNFFELGGDSLVAVQLVGRIKRDLARDLPLKRLFELTTVEMMASALAEDPPENRRSDDIAAMFDALREVELANE</sequence>
<dbReference type="SUPFAM" id="SSF56801">
    <property type="entry name" value="Acetyl-CoA synthetase-like"/>
    <property type="match status" value="2"/>
</dbReference>
<dbReference type="Pfam" id="PF00550">
    <property type="entry name" value="PP-binding"/>
    <property type="match status" value="2"/>
</dbReference>
<dbReference type="InterPro" id="IPR029058">
    <property type="entry name" value="AB_hydrolase_fold"/>
</dbReference>
<dbReference type="InterPro" id="IPR045851">
    <property type="entry name" value="AMP-bd_C_sf"/>
</dbReference>
<dbReference type="Gene3D" id="3.30.559.10">
    <property type="entry name" value="Chloramphenicol acetyltransferase-like domain"/>
    <property type="match status" value="2"/>
</dbReference>
<dbReference type="Gene3D" id="3.30.559.30">
    <property type="entry name" value="Nonribosomal peptide synthetase, condensation domain"/>
    <property type="match status" value="2"/>
</dbReference>
<dbReference type="NCBIfam" id="NF003417">
    <property type="entry name" value="PRK04813.1"/>
    <property type="match status" value="2"/>
</dbReference>
<dbReference type="EMBL" id="CP088156">
    <property type="protein sequence ID" value="UFZ04831.1"/>
    <property type="molecule type" value="Genomic_DNA"/>
</dbReference>
<evidence type="ECO:0000256" key="1">
    <source>
        <dbReference type="ARBA" id="ARBA00001957"/>
    </source>
</evidence>
<dbReference type="CDD" id="cd19544">
    <property type="entry name" value="E-C_NRPS"/>
    <property type="match status" value="1"/>
</dbReference>
<dbReference type="InterPro" id="IPR000873">
    <property type="entry name" value="AMP-dep_synth/lig_dom"/>
</dbReference>
<dbReference type="Gene3D" id="2.30.38.10">
    <property type="entry name" value="Luciferase, Domain 3"/>
    <property type="match status" value="2"/>
</dbReference>
<dbReference type="InterPro" id="IPR001242">
    <property type="entry name" value="Condensation_dom"/>
</dbReference>
<evidence type="ECO:0000256" key="3">
    <source>
        <dbReference type="ARBA" id="ARBA00022553"/>
    </source>
</evidence>
<dbReference type="CDD" id="cd05930">
    <property type="entry name" value="A_NRPS"/>
    <property type="match status" value="1"/>
</dbReference>
<dbReference type="InterPro" id="IPR025110">
    <property type="entry name" value="AMP-bd_C"/>
</dbReference>
<feature type="domain" description="Carrier" evidence="4">
    <location>
        <begin position="1016"/>
        <end position="1090"/>
    </location>
</feature>
<comment type="cofactor">
    <cofactor evidence="1">
        <name>pantetheine 4'-phosphate</name>
        <dbReference type="ChEBI" id="CHEBI:47942"/>
    </cofactor>
</comment>
<dbReference type="InterPro" id="IPR020806">
    <property type="entry name" value="PKS_PP-bd"/>
</dbReference>
<accession>A0ABY3RBX7</accession>
<organism evidence="5 6">
    <name type="scientific">Bradyrhizobium ontarionense</name>
    <dbReference type="NCBI Taxonomy" id="2898149"/>
    <lineage>
        <taxon>Bacteria</taxon>
        <taxon>Pseudomonadati</taxon>
        <taxon>Pseudomonadota</taxon>
        <taxon>Alphaproteobacteria</taxon>
        <taxon>Hyphomicrobiales</taxon>
        <taxon>Nitrobacteraceae</taxon>
        <taxon>Bradyrhizobium</taxon>
    </lineage>
</organism>
<protein>
    <submittedName>
        <fullName evidence="5">Amino acid adenylation domain-containing protein</fullName>
    </submittedName>
</protein>
<dbReference type="Gene3D" id="3.40.50.1820">
    <property type="entry name" value="alpha/beta hydrolase"/>
    <property type="match status" value="1"/>
</dbReference>